<feature type="compositionally biased region" description="Basic and acidic residues" evidence="1">
    <location>
        <begin position="69"/>
        <end position="91"/>
    </location>
</feature>
<evidence type="ECO:0000313" key="2">
    <source>
        <dbReference type="EMBL" id="CAH2076612.1"/>
    </source>
</evidence>
<accession>A0AAU9T256</accession>
<feature type="region of interest" description="Disordered" evidence="1">
    <location>
        <begin position="67"/>
        <end position="108"/>
    </location>
</feature>
<dbReference type="EMBL" id="OU466863">
    <property type="protein sequence ID" value="CAH2076612.1"/>
    <property type="molecule type" value="Genomic_DNA"/>
</dbReference>
<proteinExistence type="predicted"/>
<evidence type="ECO:0000256" key="1">
    <source>
        <dbReference type="SAM" id="MobiDB-lite"/>
    </source>
</evidence>
<sequence length="126" mass="13933">MANALASMSTPPFLRRADLRFVTCSLTAIITSLAASHTSSSTTEPSKKSSRSFPFWGHKKLVDATVELGEVHESNKKRLKPERRENRDRGRSSLPDTEPDQGKLKNRGILGLKDVGTCEKNMGHLI</sequence>
<protein>
    <submittedName>
        <fullName evidence="2">Uncharacterized protein</fullName>
    </submittedName>
</protein>
<keyword evidence="3" id="KW-1185">Reference proteome</keyword>
<reference evidence="2 3" key="1">
    <citation type="submission" date="2022-03" db="EMBL/GenBank/DDBJ databases">
        <authorList>
            <person name="Nunn A."/>
            <person name="Chopra R."/>
            <person name="Nunn A."/>
            <person name="Contreras Garrido A."/>
        </authorList>
    </citation>
    <scope>NUCLEOTIDE SEQUENCE [LARGE SCALE GENOMIC DNA]</scope>
</reference>
<evidence type="ECO:0000313" key="3">
    <source>
        <dbReference type="Proteomes" id="UP000836841"/>
    </source>
</evidence>
<gene>
    <name evidence="2" type="ORF">TAV2_LOCUS25237</name>
</gene>
<dbReference type="Proteomes" id="UP000836841">
    <property type="component" value="Chromosome 7"/>
</dbReference>
<dbReference type="AlphaFoldDB" id="A0AAU9T256"/>
<organism evidence="2 3">
    <name type="scientific">Thlaspi arvense</name>
    <name type="common">Field penny-cress</name>
    <dbReference type="NCBI Taxonomy" id="13288"/>
    <lineage>
        <taxon>Eukaryota</taxon>
        <taxon>Viridiplantae</taxon>
        <taxon>Streptophyta</taxon>
        <taxon>Embryophyta</taxon>
        <taxon>Tracheophyta</taxon>
        <taxon>Spermatophyta</taxon>
        <taxon>Magnoliopsida</taxon>
        <taxon>eudicotyledons</taxon>
        <taxon>Gunneridae</taxon>
        <taxon>Pentapetalae</taxon>
        <taxon>rosids</taxon>
        <taxon>malvids</taxon>
        <taxon>Brassicales</taxon>
        <taxon>Brassicaceae</taxon>
        <taxon>Thlaspideae</taxon>
        <taxon>Thlaspi</taxon>
    </lineage>
</organism>
<name>A0AAU9T256_THLAR</name>